<evidence type="ECO:0000313" key="1">
    <source>
        <dbReference type="EMBL" id="KRY97749.1"/>
    </source>
</evidence>
<reference evidence="1 2" key="1">
    <citation type="submission" date="2015-01" db="EMBL/GenBank/DDBJ databases">
        <title>Evolution of Trichinella species and genotypes.</title>
        <authorList>
            <person name="Korhonen P.K."/>
            <person name="Edoardo P."/>
            <person name="Giuseppe L.R."/>
            <person name="Gasser R.B."/>
        </authorList>
    </citation>
    <scope>NUCLEOTIDE SEQUENCE [LARGE SCALE GENOMIC DNA]</scope>
    <source>
        <strain evidence="1">ISS588</strain>
    </source>
</reference>
<organism evidence="1 2">
    <name type="scientific">Trichinella pseudospiralis</name>
    <name type="common">Parasitic roundworm</name>
    <dbReference type="NCBI Taxonomy" id="6337"/>
    <lineage>
        <taxon>Eukaryota</taxon>
        <taxon>Metazoa</taxon>
        <taxon>Ecdysozoa</taxon>
        <taxon>Nematoda</taxon>
        <taxon>Enoplea</taxon>
        <taxon>Dorylaimia</taxon>
        <taxon>Trichinellida</taxon>
        <taxon>Trichinellidae</taxon>
        <taxon>Trichinella</taxon>
    </lineage>
</organism>
<dbReference type="Proteomes" id="UP000054805">
    <property type="component" value="Unassembled WGS sequence"/>
</dbReference>
<protein>
    <submittedName>
        <fullName evidence="1">Uncharacterized protein</fullName>
    </submittedName>
</protein>
<dbReference type="EMBL" id="JYDS01002182">
    <property type="protein sequence ID" value="KRY97749.1"/>
    <property type="molecule type" value="Genomic_DNA"/>
</dbReference>
<gene>
    <name evidence="1" type="ORF">T4B_1108</name>
</gene>
<accession>A0A0V1GHQ3</accession>
<evidence type="ECO:0000313" key="2">
    <source>
        <dbReference type="Proteomes" id="UP000054805"/>
    </source>
</evidence>
<comment type="caution">
    <text evidence="1">The sequence shown here is derived from an EMBL/GenBank/DDBJ whole genome shotgun (WGS) entry which is preliminary data.</text>
</comment>
<proteinExistence type="predicted"/>
<sequence>MRARMAGRRALMADSVLRFILGGVWEWMKRCSANNGSMAEMVGSVGREKTAVGQKESVKSRGKYWDGRDKIDWYMVAKGLQ</sequence>
<name>A0A0V1GHQ3_TRIPS</name>
<keyword evidence="2" id="KW-1185">Reference proteome</keyword>
<dbReference type="AlphaFoldDB" id="A0A0V1GHQ3"/>